<dbReference type="EMBL" id="OUNC01000010">
    <property type="protein sequence ID" value="SPP27696.1"/>
    <property type="molecule type" value="Genomic_DNA"/>
</dbReference>
<reference evidence="2" key="1">
    <citation type="submission" date="2018-04" db="EMBL/GenBank/DDBJ databases">
        <authorList>
            <person name="Illikoud N."/>
        </authorList>
    </citation>
    <scope>NUCLEOTIDE SEQUENCE [LARGE SCALE GENOMIC DNA]</scope>
</reference>
<evidence type="ECO:0000313" key="1">
    <source>
        <dbReference type="EMBL" id="SPP27696.1"/>
    </source>
</evidence>
<proteinExistence type="predicted"/>
<organism evidence="1 2">
    <name type="scientific">Brochothrix thermosphacta</name>
    <name type="common">Microbacterium thermosphactum</name>
    <dbReference type="NCBI Taxonomy" id="2756"/>
    <lineage>
        <taxon>Bacteria</taxon>
        <taxon>Bacillati</taxon>
        <taxon>Bacillota</taxon>
        <taxon>Bacilli</taxon>
        <taxon>Bacillales</taxon>
        <taxon>Listeriaceae</taxon>
        <taxon>Brochothrix</taxon>
    </lineage>
</organism>
<evidence type="ECO:0000313" key="2">
    <source>
        <dbReference type="Proteomes" id="UP000270190"/>
    </source>
</evidence>
<dbReference type="AlphaFoldDB" id="A0A2X0QGD7"/>
<gene>
    <name evidence="1" type="ORF">BTBSAS_180048</name>
</gene>
<accession>A0A2X0QGD7</accession>
<protein>
    <submittedName>
        <fullName evidence="1">Uncharacterized protein</fullName>
    </submittedName>
</protein>
<sequence length="38" mass="4642">MSLHMIYILKFIWKRQFSDSIIKLLNYLIGGNHEKINY</sequence>
<dbReference type="Proteomes" id="UP000270190">
    <property type="component" value="Unassembled WGS sequence"/>
</dbReference>
<name>A0A2X0QGD7_BROTH</name>